<reference evidence="1 2" key="1">
    <citation type="submission" date="2023-05" db="EMBL/GenBank/DDBJ databases">
        <title>Corynebacterium suedekumii sp. nov. and Corynebacterium breve sp. nov. isolated from raw cow's milk.</title>
        <authorList>
            <person name="Baer M.K."/>
            <person name="Mehl L."/>
            <person name="Hellmuth R."/>
            <person name="Marke G."/>
            <person name="Lipski A."/>
        </authorList>
    </citation>
    <scope>NUCLEOTIDE SEQUENCE [LARGE SCALE GENOMIC DNA]</scope>
    <source>
        <strain evidence="1 2">LM112</strain>
    </source>
</reference>
<evidence type="ECO:0000313" key="2">
    <source>
        <dbReference type="Proteomes" id="UP001238805"/>
    </source>
</evidence>
<dbReference type="Proteomes" id="UP001238805">
    <property type="component" value="Chromosome"/>
</dbReference>
<dbReference type="RefSeq" id="WP_284873844.1">
    <property type="nucleotide sequence ID" value="NZ_CP126970.1"/>
</dbReference>
<dbReference type="EMBL" id="CP126970">
    <property type="protein sequence ID" value="WIM69249.1"/>
    <property type="molecule type" value="Genomic_DNA"/>
</dbReference>
<dbReference type="InterPro" id="IPR049249">
    <property type="entry name" value="DUF6882"/>
</dbReference>
<protein>
    <submittedName>
        <fullName evidence="1">Uncharacterized protein</fullName>
    </submittedName>
</protein>
<proteinExistence type="predicted"/>
<keyword evidence="2" id="KW-1185">Reference proteome</keyword>
<dbReference type="Pfam" id="PF21813">
    <property type="entry name" value="DUF6882"/>
    <property type="match status" value="1"/>
</dbReference>
<gene>
    <name evidence="1" type="ORF">QP029_08130</name>
</gene>
<organism evidence="1 2">
    <name type="scientific">Corynebacterium suedekumii</name>
    <dbReference type="NCBI Taxonomy" id="3049801"/>
    <lineage>
        <taxon>Bacteria</taxon>
        <taxon>Bacillati</taxon>
        <taxon>Actinomycetota</taxon>
        <taxon>Actinomycetes</taxon>
        <taxon>Mycobacteriales</taxon>
        <taxon>Corynebacteriaceae</taxon>
        <taxon>Corynebacterium</taxon>
    </lineage>
</organism>
<sequence length="367" mass="39049">MDLTAPTSLSDVIADGALVQAGVDEAWRREFGQVTGVEFSGDEVRVHRRDQAAVDLPGRQVAVIRGGEWTWEPAWPGVPDIAELHGSHPADDQLVAAARTLHGNVPVLLAPSGELTRVIAVGFRPSPGPVRDSLIAGLVGMPEGVDVERSLLGFAATRGLGIRREGDAVSFSDGTALTLVDGRVTHVGGGLTLAQVRADARYLSFEHQLLLVGRFPDAIVQVNIGRGTALIADRVQATAVIIATITGDSWTWAWADPHLPPTAAANLRRFGLDQGIPELFRPSVPVDRARHLALEEVAKPVLGIWTHAVTRLNDTTSAVVLLDAPELHLPAPTEETVAATLQAPLDPALDRDRALAAYRSRRGITTG</sequence>
<evidence type="ECO:0000313" key="1">
    <source>
        <dbReference type="EMBL" id="WIM69249.1"/>
    </source>
</evidence>
<name>A0ABY8VHX5_9CORY</name>
<accession>A0ABY8VHX5</accession>